<evidence type="ECO:0000313" key="2">
    <source>
        <dbReference type="Proteomes" id="UP001501725"/>
    </source>
</evidence>
<sequence>MRIALIFSVTLVLPGLSAHGQERNVRFDGYYQSATPEILTETNDTCWTYLRFFSDHSITQGFSAGVVPDIQYWLKRGGADAGEEYGQHYTFWGRYTIKKDSIFFTAKSTEAAFVVRGRILRNGSLRLEMRNKRGNQATSNVYLFRKAKMKP</sequence>
<name>A0ABP8G7Y4_9BACT</name>
<dbReference type="RefSeq" id="WP_345252956.1">
    <property type="nucleotide sequence ID" value="NZ_BAABGY010000001.1"/>
</dbReference>
<organism evidence="1 2">
    <name type="scientific">Flaviaesturariibacter amylovorans</name>
    <dbReference type="NCBI Taxonomy" id="1084520"/>
    <lineage>
        <taxon>Bacteria</taxon>
        <taxon>Pseudomonadati</taxon>
        <taxon>Bacteroidota</taxon>
        <taxon>Chitinophagia</taxon>
        <taxon>Chitinophagales</taxon>
        <taxon>Chitinophagaceae</taxon>
        <taxon>Flaviaestuariibacter</taxon>
    </lineage>
</organism>
<reference evidence="2" key="1">
    <citation type="journal article" date="2019" name="Int. J. Syst. Evol. Microbiol.">
        <title>The Global Catalogue of Microorganisms (GCM) 10K type strain sequencing project: providing services to taxonomists for standard genome sequencing and annotation.</title>
        <authorList>
            <consortium name="The Broad Institute Genomics Platform"/>
            <consortium name="The Broad Institute Genome Sequencing Center for Infectious Disease"/>
            <person name="Wu L."/>
            <person name="Ma J."/>
        </authorList>
    </citation>
    <scope>NUCLEOTIDE SEQUENCE [LARGE SCALE GENOMIC DNA]</scope>
    <source>
        <strain evidence="2">JCM 17919</strain>
    </source>
</reference>
<gene>
    <name evidence="1" type="ORF">GCM10023184_03920</name>
</gene>
<dbReference type="Proteomes" id="UP001501725">
    <property type="component" value="Unassembled WGS sequence"/>
</dbReference>
<comment type="caution">
    <text evidence="1">The sequence shown here is derived from an EMBL/GenBank/DDBJ whole genome shotgun (WGS) entry which is preliminary data.</text>
</comment>
<dbReference type="EMBL" id="BAABGY010000001">
    <property type="protein sequence ID" value="GAA4319250.1"/>
    <property type="molecule type" value="Genomic_DNA"/>
</dbReference>
<evidence type="ECO:0008006" key="3">
    <source>
        <dbReference type="Google" id="ProtNLM"/>
    </source>
</evidence>
<accession>A0ABP8G7Y4</accession>
<proteinExistence type="predicted"/>
<keyword evidence="2" id="KW-1185">Reference proteome</keyword>
<protein>
    <recommendedName>
        <fullName evidence="3">Lipocalin-like domain-containing protein</fullName>
    </recommendedName>
</protein>
<evidence type="ECO:0000313" key="1">
    <source>
        <dbReference type="EMBL" id="GAA4319250.1"/>
    </source>
</evidence>